<evidence type="ECO:0008006" key="3">
    <source>
        <dbReference type="Google" id="ProtNLM"/>
    </source>
</evidence>
<proteinExistence type="predicted"/>
<keyword evidence="2" id="KW-1185">Reference proteome</keyword>
<sequence length="299" mass="34337">MESAILEEDLKILGSDSIRESCSQFMLDMERLGDKNEEQEEEYTEPAIELDRVYNDMREIRSAAIEYGRRHKFAVSTLRSGARQLVLACKHSGSYRGTKKTVFVDEEPTQEANALPTVVLQQELDHEQVELFPRKMTRRKVSRKIQCPFQIRAKPIKGGQWIVYKMILEHNHPMATDSKAYAQHRKLDDETQKEIVRLMRENKTNTQIVKFLSDNGIRNVVRKDIANLRQTHFNPNSNKLSATGNILYQVEPPMEKLTPNVEPEDLVAQKLEAQQVAEVTEAFNLFNKSNLNGIAGNPI</sequence>
<protein>
    <recommendedName>
        <fullName evidence="3">FAR1 domain-containing protein</fullName>
    </recommendedName>
</protein>
<name>A0A8H7R4J3_9FUNG</name>
<organism evidence="1 2">
    <name type="scientific">Mucor saturninus</name>
    <dbReference type="NCBI Taxonomy" id="64648"/>
    <lineage>
        <taxon>Eukaryota</taxon>
        <taxon>Fungi</taxon>
        <taxon>Fungi incertae sedis</taxon>
        <taxon>Mucoromycota</taxon>
        <taxon>Mucoromycotina</taxon>
        <taxon>Mucoromycetes</taxon>
        <taxon>Mucorales</taxon>
        <taxon>Mucorineae</taxon>
        <taxon>Mucoraceae</taxon>
        <taxon>Mucor</taxon>
    </lineage>
</organism>
<reference evidence="1" key="1">
    <citation type="submission" date="2020-12" db="EMBL/GenBank/DDBJ databases">
        <title>Metabolic potential, ecology and presence of endohyphal bacteria is reflected in genomic diversity of Mucoromycotina.</title>
        <authorList>
            <person name="Muszewska A."/>
            <person name="Okrasinska A."/>
            <person name="Steczkiewicz K."/>
            <person name="Drgas O."/>
            <person name="Orlowska M."/>
            <person name="Perlinska-Lenart U."/>
            <person name="Aleksandrzak-Piekarczyk T."/>
            <person name="Szatraj K."/>
            <person name="Zielenkiewicz U."/>
            <person name="Pilsyk S."/>
            <person name="Malc E."/>
            <person name="Mieczkowski P."/>
            <person name="Kruszewska J.S."/>
            <person name="Biernat P."/>
            <person name="Pawlowska J."/>
        </authorList>
    </citation>
    <scope>NUCLEOTIDE SEQUENCE</scope>
    <source>
        <strain evidence="1">WA0000017839</strain>
    </source>
</reference>
<comment type="caution">
    <text evidence="1">The sequence shown here is derived from an EMBL/GenBank/DDBJ whole genome shotgun (WGS) entry which is preliminary data.</text>
</comment>
<evidence type="ECO:0000313" key="2">
    <source>
        <dbReference type="Proteomes" id="UP000603453"/>
    </source>
</evidence>
<dbReference type="AlphaFoldDB" id="A0A8H7R4J3"/>
<dbReference type="PANTHER" id="PTHR31669">
    <property type="entry name" value="PROTEIN FAR1-RELATED SEQUENCE 10-RELATED"/>
    <property type="match status" value="1"/>
</dbReference>
<dbReference type="Proteomes" id="UP000603453">
    <property type="component" value="Unassembled WGS sequence"/>
</dbReference>
<accession>A0A8H7R4J3</accession>
<evidence type="ECO:0000313" key="1">
    <source>
        <dbReference type="EMBL" id="KAG2204319.1"/>
    </source>
</evidence>
<dbReference type="OrthoDB" id="2228864at2759"/>
<dbReference type="EMBL" id="JAEPRD010000045">
    <property type="protein sequence ID" value="KAG2204319.1"/>
    <property type="molecule type" value="Genomic_DNA"/>
</dbReference>
<dbReference type="InterPro" id="IPR031052">
    <property type="entry name" value="FHY3/FAR1"/>
</dbReference>
<gene>
    <name evidence="1" type="ORF">INT47_009361</name>
</gene>
<dbReference type="GO" id="GO:0006355">
    <property type="term" value="P:regulation of DNA-templated transcription"/>
    <property type="evidence" value="ECO:0007669"/>
    <property type="project" value="InterPro"/>
</dbReference>
<dbReference type="PANTHER" id="PTHR31669:SF251">
    <property type="entry name" value="PROTEIN FAR1-RELATED SEQUENCE"/>
    <property type="match status" value="1"/>
</dbReference>